<name>A0A0M4S687_9CAUD</name>
<dbReference type="RefSeq" id="YP_009200913.1">
    <property type="nucleotide sequence ID" value="NC_028826.1"/>
</dbReference>
<dbReference type="InterPro" id="IPR006450">
    <property type="entry name" value="Phage_HK97_gp6-like"/>
</dbReference>
<proteinExistence type="predicted"/>
<evidence type="ECO:0000313" key="2">
    <source>
        <dbReference type="Proteomes" id="UP000203130"/>
    </source>
</evidence>
<keyword evidence="2" id="KW-1185">Reference proteome</keyword>
<protein>
    <submittedName>
        <fullName evidence="1">Head-tail joining protein</fullName>
    </submittedName>
</protein>
<dbReference type="InterPro" id="IPR021146">
    <property type="entry name" value="Phage_gp6-like_head-tail"/>
</dbReference>
<dbReference type="Pfam" id="PF05135">
    <property type="entry name" value="Phage_connect_1"/>
    <property type="match status" value="1"/>
</dbReference>
<dbReference type="EMBL" id="KT588072">
    <property type="protein sequence ID" value="ALF02012.1"/>
    <property type="molecule type" value="Genomic_DNA"/>
</dbReference>
<sequence>MLTVEEIKNNLRIDYDEDDTYLEMLLGAAQLYILGSIEVTVLPDDPKTNTLVFMLVSLWYENRVPATNALQQQVPFTITAMIHQLRGLNHGEYQNIQAESADYTTSQDTLTK</sequence>
<reference evidence="1 2" key="1">
    <citation type="submission" date="2015-08" db="EMBL/GenBank/DDBJ databases">
        <title>Complete genome sequence analysis of novel bacteriophage IME-EFm5.</title>
        <authorList>
            <person name="Gong P."/>
            <person name="Han W."/>
            <person name="Gu J."/>
        </authorList>
    </citation>
    <scope>NUCLEOTIDE SEQUENCE [LARGE SCALE GENOMIC DNA]</scope>
</reference>
<dbReference type="Gene3D" id="1.10.3230.30">
    <property type="entry name" value="Phage gp6-like head-tail connector protein"/>
    <property type="match status" value="1"/>
</dbReference>
<dbReference type="NCBIfam" id="TIGR01560">
    <property type="entry name" value="put_DNA_pack"/>
    <property type="match status" value="1"/>
</dbReference>
<dbReference type="KEGG" id="vg:26628082"/>
<dbReference type="CDD" id="cd08054">
    <property type="entry name" value="gp6"/>
    <property type="match status" value="1"/>
</dbReference>
<dbReference type="GeneID" id="26628082"/>
<gene>
    <name evidence="1" type="ORF">EFm5_43</name>
</gene>
<evidence type="ECO:0000313" key="1">
    <source>
        <dbReference type="EMBL" id="ALF02012.1"/>
    </source>
</evidence>
<organism evidence="1 2">
    <name type="scientific">Enterococcus phage IME-EFm5</name>
    <dbReference type="NCBI Taxonomy" id="1718158"/>
    <lineage>
        <taxon>Viruses</taxon>
        <taxon>Duplodnaviria</taxon>
        <taxon>Heunggongvirae</taxon>
        <taxon>Uroviricota</taxon>
        <taxon>Caudoviricetes</taxon>
        <taxon>Efemquintavirus</taxon>
        <taxon>Efemquintavirus Efm5</taxon>
    </lineage>
</organism>
<accession>A0A0M4S687</accession>
<dbReference type="Proteomes" id="UP000203130">
    <property type="component" value="Segment"/>
</dbReference>
<dbReference type="OrthoDB" id="17552at10239"/>